<evidence type="ECO:0000313" key="2">
    <source>
        <dbReference type="Proteomes" id="UP000199211"/>
    </source>
</evidence>
<protein>
    <recommendedName>
        <fullName evidence="3">Chemotaxis protein</fullName>
    </recommendedName>
</protein>
<reference evidence="1 2" key="1">
    <citation type="submission" date="2016-10" db="EMBL/GenBank/DDBJ databases">
        <authorList>
            <person name="Varghese N."/>
            <person name="Submissions S."/>
        </authorList>
    </citation>
    <scope>NUCLEOTIDE SEQUENCE [LARGE SCALE GENOMIC DNA]</scope>
    <source>
        <strain evidence="1 2">DSM 26291</strain>
    </source>
</reference>
<proteinExistence type="predicted"/>
<comment type="caution">
    <text evidence="1">The sequence shown here is derived from an EMBL/GenBank/DDBJ whole genome shotgun (WGS) entry which is preliminary data.</text>
</comment>
<sequence length="565" mass="64859">MKIILKEYLASLRERGDLDKSVLPNLLSEIGLRVLNTPMIGTRQNGVDIAAVGKIKGEDKQRYLYLFCIKAGNISRSDWSTGIQAVRPELDEIRDVYLRSNIAREYADLPIKICLCCGGELEETALMNWAGYTDRYTTEKVSYEEWNGDRLADLMMRSLLARELLDEDPRRNFQKAVAMVNEPNACYEYARAFLGNLLSEEHCTDKDQLLRLRQSFICLHAVIAWAIEAENLESTYKVSELGMLFCWNTIRKRKQKKRPTKHDESLMFVLDQFLKLYLTASEMYFQKTAYTHGRTPHALSVAVRSRESVDVNLAMFELLGRLAMRGIWTDLFSRGLPEADPDFSKSLAESTKHTLDTMVSVINSNPTLSSPIRDDHMIEIALVMYLAQLTQSESRFLPWLKSISYRTTFALIINSQYPTCLRDYADLLAHPENSDQSYLDEACVGSILYPYVYFWMQYMANEKETTEFTERLKKKIPNCTHQAWFPDEDSDDLIWCGETYHGICVTDVSPHDGHEALVDTLNKAIETCTAISEISAIKAGLVPLFLTACRHYRLPIPPNFWLLER</sequence>
<organism evidence="1 2">
    <name type="scientific">Marinobacter salarius</name>
    <dbReference type="NCBI Taxonomy" id="1420917"/>
    <lineage>
        <taxon>Bacteria</taxon>
        <taxon>Pseudomonadati</taxon>
        <taxon>Pseudomonadota</taxon>
        <taxon>Gammaproteobacteria</taxon>
        <taxon>Pseudomonadales</taxon>
        <taxon>Marinobacteraceae</taxon>
        <taxon>Marinobacter</taxon>
    </lineage>
</organism>
<gene>
    <name evidence="1" type="ORF">SAMN04487868_11650</name>
</gene>
<dbReference type="RefSeq" id="WP_091643581.1">
    <property type="nucleotide sequence ID" value="NZ_FOTV01000016.1"/>
</dbReference>
<accession>A0ABY1FRL2</accession>
<name>A0ABY1FRL2_9GAMM</name>
<evidence type="ECO:0008006" key="3">
    <source>
        <dbReference type="Google" id="ProtNLM"/>
    </source>
</evidence>
<evidence type="ECO:0000313" key="1">
    <source>
        <dbReference type="EMBL" id="SFL93908.1"/>
    </source>
</evidence>
<dbReference type="EMBL" id="FOTV01000016">
    <property type="protein sequence ID" value="SFL93908.1"/>
    <property type="molecule type" value="Genomic_DNA"/>
</dbReference>
<dbReference type="Proteomes" id="UP000199211">
    <property type="component" value="Unassembled WGS sequence"/>
</dbReference>
<keyword evidence="2" id="KW-1185">Reference proteome</keyword>